<name>A0A841ECQ7_9ACTN</name>
<protein>
    <recommendedName>
        <fullName evidence="2">Transposase Helix-turn-helix domain-containing protein</fullName>
    </recommendedName>
</protein>
<dbReference type="EMBL" id="JACHLY010000001">
    <property type="protein sequence ID" value="MBB6000776.1"/>
    <property type="molecule type" value="Genomic_DNA"/>
</dbReference>
<accession>A0A841ECQ7</accession>
<reference evidence="3 4" key="1">
    <citation type="submission" date="2020-08" db="EMBL/GenBank/DDBJ databases">
        <title>Sequencing the genomes of 1000 actinobacteria strains.</title>
        <authorList>
            <person name="Klenk H.-P."/>
        </authorList>
    </citation>
    <scope>NUCLEOTIDE SEQUENCE [LARGE SCALE GENOMIC DNA]</scope>
    <source>
        <strain evidence="3 4">DSM 44593</strain>
    </source>
</reference>
<evidence type="ECO:0000313" key="3">
    <source>
        <dbReference type="EMBL" id="MBB6000776.1"/>
    </source>
</evidence>
<evidence type="ECO:0000256" key="1">
    <source>
        <dbReference type="SAM" id="MobiDB-lite"/>
    </source>
</evidence>
<sequence>MVTYRAILDVGREAVHFLSKLPAGERRLRGTRAGTRALTCFHQAVLVLRHYRDGTAPEALASGHGIGRSTAYRYIDEATAALAEQAPDIHQALDTARSAATPHLILDGIVIPTDRCAEKTTSVKGEQIDLWYSGKARVHGGNLQTSTGSCMCRAPGPMIPTAAGPRAWARTTASRPSPDSPKR</sequence>
<dbReference type="InterPro" id="IPR027805">
    <property type="entry name" value="Transposase_HTH_dom"/>
</dbReference>
<evidence type="ECO:0000259" key="2">
    <source>
        <dbReference type="Pfam" id="PF13613"/>
    </source>
</evidence>
<comment type="caution">
    <text evidence="3">The sequence shown here is derived from an EMBL/GenBank/DDBJ whole genome shotgun (WGS) entry which is preliminary data.</text>
</comment>
<feature type="region of interest" description="Disordered" evidence="1">
    <location>
        <begin position="161"/>
        <end position="183"/>
    </location>
</feature>
<dbReference type="AlphaFoldDB" id="A0A841ECQ7"/>
<organism evidence="3 4">
    <name type="scientific">Streptomonospora salina</name>
    <dbReference type="NCBI Taxonomy" id="104205"/>
    <lineage>
        <taxon>Bacteria</taxon>
        <taxon>Bacillati</taxon>
        <taxon>Actinomycetota</taxon>
        <taxon>Actinomycetes</taxon>
        <taxon>Streptosporangiales</taxon>
        <taxon>Nocardiopsidaceae</taxon>
        <taxon>Streptomonospora</taxon>
    </lineage>
</organism>
<evidence type="ECO:0000313" key="4">
    <source>
        <dbReference type="Proteomes" id="UP000578077"/>
    </source>
</evidence>
<proteinExistence type="predicted"/>
<dbReference type="Proteomes" id="UP000578077">
    <property type="component" value="Unassembled WGS sequence"/>
</dbReference>
<gene>
    <name evidence="3" type="ORF">HNR25_004527</name>
</gene>
<dbReference type="Pfam" id="PF13613">
    <property type="entry name" value="HTH_Tnp_4"/>
    <property type="match status" value="1"/>
</dbReference>
<keyword evidence="4" id="KW-1185">Reference proteome</keyword>
<feature type="domain" description="Transposase Helix-turn-helix" evidence="2">
    <location>
        <begin position="37"/>
        <end position="86"/>
    </location>
</feature>